<dbReference type="PANTHER" id="PTHR38768">
    <property type="entry name" value="UPF0502 PROTEIN YCEH"/>
    <property type="match status" value="1"/>
</dbReference>
<dbReference type="EMBL" id="CP009788">
    <property type="protein sequence ID" value="AJE02256.1"/>
    <property type="molecule type" value="Genomic_DNA"/>
</dbReference>
<dbReference type="OrthoDB" id="9784785at2"/>
<evidence type="ECO:0000313" key="4">
    <source>
        <dbReference type="Proteomes" id="UP000057609"/>
    </source>
</evidence>
<protein>
    <submittedName>
        <fullName evidence="3">Uncharacterized protein</fullName>
    </submittedName>
</protein>
<evidence type="ECO:0000256" key="1">
    <source>
        <dbReference type="HAMAP-Rule" id="MF_01584"/>
    </source>
</evidence>
<evidence type="ECO:0000256" key="2">
    <source>
        <dbReference type="SAM" id="Coils"/>
    </source>
</evidence>
<dbReference type="Proteomes" id="UP000057609">
    <property type="component" value="Chromosome"/>
</dbReference>
<feature type="coiled-coil region" evidence="2">
    <location>
        <begin position="182"/>
        <end position="216"/>
    </location>
</feature>
<name>A0A0B5BDV6_9BACT</name>
<dbReference type="InterPro" id="IPR036388">
    <property type="entry name" value="WH-like_DNA-bd_sf"/>
</dbReference>
<dbReference type="InterPro" id="IPR036390">
    <property type="entry name" value="WH_DNA-bd_sf"/>
</dbReference>
<dbReference type="Gene3D" id="1.10.10.10">
    <property type="entry name" value="Winged helix-like DNA-binding domain superfamily/Winged helix DNA-binding domain"/>
    <property type="match status" value="2"/>
</dbReference>
<proteinExistence type="inferred from homology"/>
<keyword evidence="4" id="KW-1185">Reference proteome</keyword>
<dbReference type="RefSeq" id="WP_039739980.1">
    <property type="nucleotide sequence ID" value="NZ_CP009788.1"/>
</dbReference>
<evidence type="ECO:0000313" key="3">
    <source>
        <dbReference type="EMBL" id="AJE02256.1"/>
    </source>
</evidence>
<dbReference type="SUPFAM" id="SSF46785">
    <property type="entry name" value="Winged helix' DNA-binding domain"/>
    <property type="match status" value="2"/>
</dbReference>
<dbReference type="Pfam" id="PF04337">
    <property type="entry name" value="DUF480"/>
    <property type="match status" value="1"/>
</dbReference>
<dbReference type="HOGENOM" id="CLU_057831_1_0_7"/>
<keyword evidence="2" id="KW-0175">Coiled coil</keyword>
<dbReference type="HAMAP" id="MF_01584">
    <property type="entry name" value="UPF0502"/>
    <property type="match status" value="1"/>
</dbReference>
<reference evidence="3 4" key="1">
    <citation type="journal article" date="2015" name="Genome Announc.">
        <title>Complete Genome of Geobacter pickeringii G13T, a Metal-Reducing Isolate from Sedimentary Kaolin Deposits.</title>
        <authorList>
            <person name="Badalamenti J.P."/>
            <person name="Bond D.R."/>
        </authorList>
    </citation>
    <scope>NUCLEOTIDE SEQUENCE [LARGE SCALE GENOMIC DNA]</scope>
    <source>
        <strain evidence="3 4">G13</strain>
    </source>
</reference>
<dbReference type="InterPro" id="IPR007432">
    <property type="entry name" value="DUF480"/>
</dbReference>
<sequence length="218" mass="24442">MKMNLTEFEVRVLGCLVEKELATPEYYPLTLNALTAACNQKSNRDPVLAMEETDVVRALDSLRGRGFARQSAEGVRAMKYCHCLTEKLLLEPADLAVLAELLLRGAQTVGELRGRAERMRPFADLAAVEQVLHDLMDRDVPLVTRLPRQSGRKENRFAHLFSGEPPAAAEEEAPPEGARRQVMAENERLDRLEAEVASLREEVAALRQTVAEFRAQFE</sequence>
<dbReference type="KEGG" id="gpi:GPICK_01685"/>
<comment type="similarity">
    <text evidence="1">Belongs to the UPF0502 family.</text>
</comment>
<dbReference type="PANTHER" id="PTHR38768:SF1">
    <property type="entry name" value="UPF0502 PROTEIN YCEH"/>
    <property type="match status" value="1"/>
</dbReference>
<dbReference type="AlphaFoldDB" id="A0A0B5BDV6"/>
<gene>
    <name evidence="3" type="ORF">GPICK_01685</name>
</gene>
<organism evidence="3 4">
    <name type="scientific">Geobacter pickeringii</name>
    <dbReference type="NCBI Taxonomy" id="345632"/>
    <lineage>
        <taxon>Bacteria</taxon>
        <taxon>Pseudomonadati</taxon>
        <taxon>Thermodesulfobacteriota</taxon>
        <taxon>Desulfuromonadia</taxon>
        <taxon>Geobacterales</taxon>
        <taxon>Geobacteraceae</taxon>
        <taxon>Geobacter</taxon>
    </lineage>
</organism>
<dbReference type="STRING" id="345632.GPICK_01685"/>
<accession>A0A0B5BDV6</accession>